<evidence type="ECO:0000313" key="4">
    <source>
        <dbReference type="EMBL" id="MFC0264864.1"/>
    </source>
</evidence>
<dbReference type="InterPro" id="IPR000182">
    <property type="entry name" value="GNAT_dom"/>
</dbReference>
<dbReference type="InterPro" id="IPR016181">
    <property type="entry name" value="Acyl_CoA_acyltransferase"/>
</dbReference>
<reference evidence="4 5" key="1">
    <citation type="submission" date="2024-09" db="EMBL/GenBank/DDBJ databases">
        <authorList>
            <person name="Sun Q."/>
            <person name="Mori K."/>
        </authorList>
    </citation>
    <scope>NUCLEOTIDE SEQUENCE [LARGE SCALE GENOMIC DNA]</scope>
    <source>
        <strain evidence="4 5">CCM 7650</strain>
    </source>
</reference>
<dbReference type="CDD" id="cd04301">
    <property type="entry name" value="NAT_SF"/>
    <property type="match status" value="1"/>
</dbReference>
<dbReference type="SUPFAM" id="SSF55729">
    <property type="entry name" value="Acyl-CoA N-acyltransferases (Nat)"/>
    <property type="match status" value="1"/>
</dbReference>
<dbReference type="PROSITE" id="PS51186">
    <property type="entry name" value="GNAT"/>
    <property type="match status" value="1"/>
</dbReference>
<dbReference type="EMBL" id="JBHLWI010000090">
    <property type="protein sequence ID" value="MFC0264864.1"/>
    <property type="molecule type" value="Genomic_DNA"/>
</dbReference>
<proteinExistence type="predicted"/>
<feature type="domain" description="N-acetyltransferase" evidence="3">
    <location>
        <begin position="9"/>
        <end position="159"/>
    </location>
</feature>
<dbReference type="EC" id="2.3.-.-" evidence="4"/>
<comment type="caution">
    <text evidence="4">The sequence shown here is derived from an EMBL/GenBank/DDBJ whole genome shotgun (WGS) entry which is preliminary data.</text>
</comment>
<name>A0ABV6FYY4_9BACT</name>
<dbReference type="Pfam" id="PF00583">
    <property type="entry name" value="Acetyltransf_1"/>
    <property type="match status" value="1"/>
</dbReference>
<evidence type="ECO:0000313" key="5">
    <source>
        <dbReference type="Proteomes" id="UP001589797"/>
    </source>
</evidence>
<gene>
    <name evidence="4" type="ORF">ACFFIP_19400</name>
</gene>
<evidence type="ECO:0000259" key="3">
    <source>
        <dbReference type="PROSITE" id="PS51186"/>
    </source>
</evidence>
<keyword evidence="5" id="KW-1185">Reference proteome</keyword>
<evidence type="ECO:0000256" key="1">
    <source>
        <dbReference type="ARBA" id="ARBA00022679"/>
    </source>
</evidence>
<evidence type="ECO:0000256" key="2">
    <source>
        <dbReference type="ARBA" id="ARBA00023315"/>
    </source>
</evidence>
<dbReference type="Proteomes" id="UP001589797">
    <property type="component" value="Unassembled WGS sequence"/>
</dbReference>
<keyword evidence="1 4" id="KW-0808">Transferase</keyword>
<dbReference type="PANTHER" id="PTHR43877">
    <property type="entry name" value="AMINOALKYLPHOSPHONATE N-ACETYLTRANSFERASE-RELATED-RELATED"/>
    <property type="match status" value="1"/>
</dbReference>
<protein>
    <submittedName>
        <fullName evidence="4">GNAT family N-acetyltransferase</fullName>
        <ecNumber evidence="4">2.3.-.-</ecNumber>
    </submittedName>
</protein>
<sequence length="159" mass="17886">MNSISMPFIDIIDYLPELQPHFERINKAWVEQYFSLEPFDIAQLENPQENILDKGGHIIFAKEHDQVLGTVALIPSKEADTFEMIKMGVSPEGQGRGIGFLLGKAILEKAKTLRGKKVVLYSSTKLAPALHLYKKLGFQEVDMGCSQYGRCNVKMEISL</sequence>
<organism evidence="4 5">
    <name type="scientific">Fontibacter flavus</name>
    <dbReference type="NCBI Taxonomy" id="654838"/>
    <lineage>
        <taxon>Bacteria</taxon>
        <taxon>Pseudomonadati</taxon>
        <taxon>Bacteroidota</taxon>
        <taxon>Cytophagia</taxon>
        <taxon>Cytophagales</taxon>
        <taxon>Cyclobacteriaceae</taxon>
        <taxon>Fontibacter</taxon>
    </lineage>
</organism>
<dbReference type="InterPro" id="IPR050832">
    <property type="entry name" value="Bact_Acetyltransf"/>
</dbReference>
<dbReference type="RefSeq" id="WP_382389461.1">
    <property type="nucleotide sequence ID" value="NZ_JBHLWI010000090.1"/>
</dbReference>
<dbReference type="Gene3D" id="3.40.630.30">
    <property type="match status" value="1"/>
</dbReference>
<keyword evidence="2 4" id="KW-0012">Acyltransferase</keyword>
<accession>A0ABV6FYY4</accession>
<dbReference type="GO" id="GO:0016746">
    <property type="term" value="F:acyltransferase activity"/>
    <property type="evidence" value="ECO:0007669"/>
    <property type="project" value="UniProtKB-KW"/>
</dbReference>